<dbReference type="GO" id="GO:0006694">
    <property type="term" value="P:steroid biosynthetic process"/>
    <property type="evidence" value="ECO:0007669"/>
    <property type="project" value="UniProtKB-KW"/>
</dbReference>
<protein>
    <submittedName>
        <fullName evidence="16">Adrenodoxin</fullName>
    </submittedName>
</protein>
<accession>R4WPM6</accession>
<dbReference type="GO" id="GO:0046872">
    <property type="term" value="F:metal ion binding"/>
    <property type="evidence" value="ECO:0007669"/>
    <property type="project" value="UniProtKB-KW"/>
</dbReference>
<evidence type="ECO:0000256" key="10">
    <source>
        <dbReference type="ARBA" id="ARBA00023128"/>
    </source>
</evidence>
<dbReference type="Pfam" id="PF00111">
    <property type="entry name" value="Fer2"/>
    <property type="match status" value="1"/>
</dbReference>
<evidence type="ECO:0000256" key="3">
    <source>
        <dbReference type="ARBA" id="ARBA00022448"/>
    </source>
</evidence>
<dbReference type="Gene3D" id="3.10.20.30">
    <property type="match status" value="1"/>
</dbReference>
<dbReference type="SUPFAM" id="SSF54292">
    <property type="entry name" value="2Fe-2S ferredoxin-like"/>
    <property type="match status" value="1"/>
</dbReference>
<keyword evidence="6" id="KW-0249">Electron transport</keyword>
<evidence type="ECO:0000313" key="16">
    <source>
        <dbReference type="EMBL" id="BAN20831.1"/>
    </source>
</evidence>
<sequence length="158" mass="17806">MALRGLFYEKVFYSFLRSQRFLLSNHICSANSFRHTSSTQPNLKNKEYEVTFIRASGERIKGKGKEGDSLLDVVINNDLDFDGYGACEGTLTCSTCHVVLKKEDYDKLPDKPSEEENDMLDLAYGLTDTSRLGCQILLSKELDGLEVHLPETINDARS</sequence>
<proteinExistence type="evidence at transcript level"/>
<dbReference type="PANTHER" id="PTHR23426:SF76">
    <property type="entry name" value="ADRENODOXIN-LIKE PROTEIN 2, MITOCHONDRIAL"/>
    <property type="match status" value="1"/>
</dbReference>
<organism evidence="16">
    <name type="scientific">Riptortus pedestris</name>
    <name type="common">Bean bug</name>
    <dbReference type="NCBI Taxonomy" id="329032"/>
    <lineage>
        <taxon>Eukaryota</taxon>
        <taxon>Metazoa</taxon>
        <taxon>Ecdysozoa</taxon>
        <taxon>Arthropoda</taxon>
        <taxon>Hexapoda</taxon>
        <taxon>Insecta</taxon>
        <taxon>Pterygota</taxon>
        <taxon>Neoptera</taxon>
        <taxon>Paraneoptera</taxon>
        <taxon>Hemiptera</taxon>
        <taxon>Heteroptera</taxon>
        <taxon>Panheteroptera</taxon>
        <taxon>Pentatomomorpha</taxon>
        <taxon>Coreoidea</taxon>
        <taxon>Alydidae</taxon>
        <taxon>Riptortus</taxon>
    </lineage>
</organism>
<dbReference type="EMBL" id="AK417616">
    <property type="protein sequence ID" value="BAN20831.1"/>
    <property type="molecule type" value="mRNA"/>
</dbReference>
<evidence type="ECO:0000256" key="2">
    <source>
        <dbReference type="ARBA" id="ARBA00010914"/>
    </source>
</evidence>
<comment type="cofactor">
    <cofactor evidence="13">
        <name>[2Fe-2S] cluster</name>
        <dbReference type="ChEBI" id="CHEBI:190135"/>
    </cofactor>
</comment>
<dbReference type="InterPro" id="IPR012675">
    <property type="entry name" value="Beta-grasp_dom_sf"/>
</dbReference>
<reference evidence="16" key="1">
    <citation type="journal article" date="2013" name="PLoS ONE">
        <title>Gene expression in gut symbiotic organ of stinkbug affected by extracellular bacterial symbiont.</title>
        <authorList>
            <person name="Futahashi R."/>
            <person name="Tanaka K."/>
            <person name="Tanahashi M."/>
            <person name="Nikoh N."/>
            <person name="Kikuchi Y."/>
            <person name="Lee B.L."/>
            <person name="Fukatsu T."/>
        </authorList>
    </citation>
    <scope>NUCLEOTIDE SEQUENCE</scope>
    <source>
        <tissue evidence="16">Midgut</tissue>
    </source>
</reference>
<evidence type="ECO:0000256" key="9">
    <source>
        <dbReference type="ARBA" id="ARBA00023098"/>
    </source>
</evidence>
<dbReference type="CDD" id="cd00207">
    <property type="entry name" value="fer2"/>
    <property type="match status" value="1"/>
</dbReference>
<comment type="subcellular location">
    <subcellularLocation>
        <location evidence="1">Mitochondrion</location>
    </subcellularLocation>
</comment>
<dbReference type="InterPro" id="IPR001055">
    <property type="entry name" value="Adrenodoxin-like"/>
</dbReference>
<evidence type="ECO:0000256" key="1">
    <source>
        <dbReference type="ARBA" id="ARBA00004173"/>
    </source>
</evidence>
<dbReference type="InterPro" id="IPR018298">
    <property type="entry name" value="Adrenodoxin_Fe-S_BS"/>
</dbReference>
<dbReference type="GO" id="GO:0045998">
    <property type="term" value="P:positive regulation of ecdysteroid biosynthetic process"/>
    <property type="evidence" value="ECO:0007669"/>
    <property type="project" value="UniProtKB-ARBA"/>
</dbReference>
<keyword evidence="9" id="KW-0443">Lipid metabolism</keyword>
<evidence type="ECO:0000259" key="15">
    <source>
        <dbReference type="PROSITE" id="PS51085"/>
    </source>
</evidence>
<keyword evidence="4" id="KW-0001">2Fe-2S</keyword>
<dbReference type="PRINTS" id="PR00355">
    <property type="entry name" value="ADRENODOXIN"/>
</dbReference>
<comment type="similarity">
    <text evidence="2">Belongs to the adrenodoxin/putidaredoxin family.</text>
</comment>
<dbReference type="PROSITE" id="PS51085">
    <property type="entry name" value="2FE2S_FER_2"/>
    <property type="match status" value="1"/>
</dbReference>
<dbReference type="PANTHER" id="PTHR23426">
    <property type="entry name" value="FERREDOXIN/ADRENODOXIN"/>
    <property type="match status" value="1"/>
</dbReference>
<evidence type="ECO:0000256" key="13">
    <source>
        <dbReference type="ARBA" id="ARBA00034078"/>
    </source>
</evidence>
<evidence type="ECO:0000256" key="7">
    <source>
        <dbReference type="ARBA" id="ARBA00023004"/>
    </source>
</evidence>
<keyword evidence="3" id="KW-0813">Transport</keyword>
<keyword evidence="10" id="KW-0496">Mitochondrion</keyword>
<keyword evidence="12" id="KW-0755">Steroidogenesis</keyword>
<dbReference type="GO" id="GO:0009055">
    <property type="term" value="F:electron transfer activity"/>
    <property type="evidence" value="ECO:0007669"/>
    <property type="project" value="TreeGrafter"/>
</dbReference>
<dbReference type="GO" id="GO:0140647">
    <property type="term" value="P:P450-containing electron transport chain"/>
    <property type="evidence" value="ECO:0007669"/>
    <property type="project" value="InterPro"/>
</dbReference>
<name>R4WPM6_RIPPE</name>
<dbReference type="GO" id="GO:0051537">
    <property type="term" value="F:2 iron, 2 sulfur cluster binding"/>
    <property type="evidence" value="ECO:0007669"/>
    <property type="project" value="UniProtKB-KW"/>
</dbReference>
<dbReference type="FunFam" id="3.10.20.30:FF:000013">
    <property type="entry name" value="Adrenodoxin, mitochondrial"/>
    <property type="match status" value="1"/>
</dbReference>
<evidence type="ECO:0000256" key="4">
    <source>
        <dbReference type="ARBA" id="ARBA00022714"/>
    </source>
</evidence>
<keyword evidence="8" id="KW-0411">Iron-sulfur</keyword>
<evidence type="ECO:0000256" key="6">
    <source>
        <dbReference type="ARBA" id="ARBA00022982"/>
    </source>
</evidence>
<feature type="domain" description="2Fe-2S ferredoxin-type" evidence="15">
    <location>
        <begin position="48"/>
        <end position="153"/>
    </location>
</feature>
<dbReference type="GO" id="GO:0005739">
    <property type="term" value="C:mitochondrion"/>
    <property type="evidence" value="ECO:0007669"/>
    <property type="project" value="UniProtKB-SubCell"/>
</dbReference>
<dbReference type="InterPro" id="IPR001041">
    <property type="entry name" value="2Fe-2S_ferredoxin-type"/>
</dbReference>
<evidence type="ECO:0000256" key="5">
    <source>
        <dbReference type="ARBA" id="ARBA00022723"/>
    </source>
</evidence>
<keyword evidence="7" id="KW-0408">Iron</keyword>
<dbReference type="PROSITE" id="PS00814">
    <property type="entry name" value="ADX"/>
    <property type="match status" value="1"/>
</dbReference>
<evidence type="ECO:0000256" key="11">
    <source>
        <dbReference type="ARBA" id="ARBA00023221"/>
    </source>
</evidence>
<dbReference type="InterPro" id="IPR036010">
    <property type="entry name" value="2Fe-2S_ferredoxin-like_sf"/>
</dbReference>
<evidence type="ECO:0000256" key="8">
    <source>
        <dbReference type="ARBA" id="ARBA00023014"/>
    </source>
</evidence>
<keyword evidence="5" id="KW-0479">Metal-binding</keyword>
<dbReference type="AlphaFoldDB" id="R4WPM6"/>
<keyword evidence="11" id="KW-0753">Steroid metabolism</keyword>
<evidence type="ECO:0000256" key="14">
    <source>
        <dbReference type="ARBA" id="ARBA00054507"/>
    </source>
</evidence>
<evidence type="ECO:0000256" key="12">
    <source>
        <dbReference type="ARBA" id="ARBA00023250"/>
    </source>
</evidence>
<comment type="function">
    <text evidence="14">Required for ecdysteroidogenesis in the prothoracic gland which is necessary for larval to pupal transition.</text>
</comment>